<evidence type="ECO:0000259" key="6">
    <source>
        <dbReference type="Pfam" id="PF00082"/>
    </source>
</evidence>
<dbReference type="InterPro" id="IPR015500">
    <property type="entry name" value="Peptidase_S8_subtilisin-rel"/>
</dbReference>
<dbReference type="EMBL" id="ACOM01000005">
    <property type="protein sequence ID" value="EEP54767.1"/>
    <property type="molecule type" value="Genomic_DNA"/>
</dbReference>
<keyword evidence="3 5" id="KW-0378">Hydrolase</keyword>
<keyword evidence="8" id="KW-1185">Reference proteome</keyword>
<feature type="domain" description="Peptidase S8/S53" evidence="6">
    <location>
        <begin position="100"/>
        <end position="306"/>
    </location>
</feature>
<dbReference type="Pfam" id="PF00082">
    <property type="entry name" value="Peptidase_S8"/>
    <property type="match status" value="2"/>
</dbReference>
<gene>
    <name evidence="7" type="ORF">CLP_1929</name>
</gene>
<dbReference type="InterPro" id="IPR034045">
    <property type="entry name" value="Pep_S8_CspA-like"/>
</dbReference>
<dbReference type="PIRSF" id="PIRSF037894">
    <property type="entry name" value="Subtilisin_rel_CspABC"/>
    <property type="match status" value="1"/>
</dbReference>
<dbReference type="STRING" id="1492.ATN24_10320"/>
<dbReference type="eggNOG" id="COG1404">
    <property type="taxonomic scope" value="Bacteria"/>
</dbReference>
<comment type="caution">
    <text evidence="7">The sequence shown here is derived from an EMBL/GenBank/DDBJ whole genome shotgun (WGS) entry which is preliminary data.</text>
</comment>
<dbReference type="PRINTS" id="PR00723">
    <property type="entry name" value="SUBTILISIN"/>
</dbReference>
<name>C4IGH3_CLOBU</name>
<dbReference type="InterPro" id="IPR050131">
    <property type="entry name" value="Peptidase_S8_subtilisin-like"/>
</dbReference>
<dbReference type="InterPro" id="IPR022398">
    <property type="entry name" value="Peptidase_S8_His-AS"/>
</dbReference>
<accession>C4IGH3</accession>
<evidence type="ECO:0000256" key="3">
    <source>
        <dbReference type="ARBA" id="ARBA00022801"/>
    </source>
</evidence>
<comment type="similarity">
    <text evidence="1 5">Belongs to the peptidase S8 family.</text>
</comment>
<feature type="active site" description="Charge relay system" evidence="5">
    <location>
        <position position="508"/>
    </location>
</feature>
<evidence type="ECO:0000256" key="1">
    <source>
        <dbReference type="ARBA" id="ARBA00011073"/>
    </source>
</evidence>
<organism evidence="7 8">
    <name type="scientific">Clostridium butyricum E4 str. BoNT E BL5262</name>
    <dbReference type="NCBI Taxonomy" id="632245"/>
    <lineage>
        <taxon>Bacteria</taxon>
        <taxon>Bacillati</taxon>
        <taxon>Bacillota</taxon>
        <taxon>Clostridia</taxon>
        <taxon>Eubacteriales</taxon>
        <taxon>Clostridiaceae</taxon>
        <taxon>Clostridium</taxon>
    </lineage>
</organism>
<evidence type="ECO:0000313" key="8">
    <source>
        <dbReference type="Proteomes" id="UP000003081"/>
    </source>
</evidence>
<dbReference type="PANTHER" id="PTHR43806">
    <property type="entry name" value="PEPTIDASE S8"/>
    <property type="match status" value="1"/>
</dbReference>
<dbReference type="InterPro" id="IPR000209">
    <property type="entry name" value="Peptidase_S8/S53_dom"/>
</dbReference>
<evidence type="ECO:0000256" key="4">
    <source>
        <dbReference type="ARBA" id="ARBA00022825"/>
    </source>
</evidence>
<keyword evidence="2 5" id="KW-0645">Protease</keyword>
<dbReference type="SUPFAM" id="SSF52743">
    <property type="entry name" value="Subtilisin-like"/>
    <property type="match status" value="1"/>
</dbReference>
<feature type="active site" description="Charge relay system" evidence="5">
    <location>
        <position position="180"/>
    </location>
</feature>
<dbReference type="RefSeq" id="WP_003415479.1">
    <property type="nucleotide sequence ID" value="NZ_ACOM01000005.1"/>
</dbReference>
<sequence>MSNDKSDLYYDPITENYLIEYKGNFKEQIDKIDYAVGDILTETLGVIAVERQYITKLLQDVPSIIYVDFRLMFVLQDISPSYIDNINNIKINPYLGLDGYGVTVGIADTGIDYLNEEFIREDGTSRILSIWDQSIPNTSDKKETYIGTVYTNEQINAAINAHKNNQDPYAIVPSKDERGHGTKVAGIIGARGANDTFKGIANNCNFVIVKLMESTNFKDLLKKNQIEDVPVYNTSEIVAGIEYLKIQFLKLQFQAMVIYLGVGATEGSHDGGSVISQYLSLLGNLRGICLVAGVGNEGDAQGHATGYIKAKGDISTQELYIPKELKIFTVNIWMQKPNKASISIISPTEESSKLINVKINRIEKFKFIFTDTEFTVFYRTPDHYTGHDVIRIEFRNIKPGIWKLRLTGEYILGGRYDIWLPPHKVLPEKLVFLEPNPYTTLTFPSTAQNIISVSYYGNDNAIMSSSGKGFNTNVTGNNLVVKPDLSTIGVNILTTKPGGGIATLSGSSSATAVICGACALLLQWGIINKNDPTMYSNKLRSYLIYGATRNNVYKYPNRESGYGEFNLLGTFNIIAKLYNYKRIQIFENDSTRISIDNKKIINIDFFEYNVKSLYIRIPRNYLGDFICQKVF</sequence>
<proteinExistence type="inferred from homology"/>
<dbReference type="GO" id="GO:0004252">
    <property type="term" value="F:serine-type endopeptidase activity"/>
    <property type="evidence" value="ECO:0007669"/>
    <property type="project" value="UniProtKB-UniRule"/>
</dbReference>
<evidence type="ECO:0000256" key="5">
    <source>
        <dbReference type="PROSITE-ProRule" id="PRU01240"/>
    </source>
</evidence>
<dbReference type="CDD" id="cd07478">
    <property type="entry name" value="Peptidases_S8_CspA-like"/>
    <property type="match status" value="1"/>
</dbReference>
<reference evidence="7 8" key="1">
    <citation type="submission" date="2009-08" db="EMBL/GenBank/DDBJ databases">
        <authorList>
            <person name="Shrivastava S."/>
            <person name="Brinkac L.B."/>
            <person name="Brown J.L."/>
            <person name="Bruce D.B."/>
            <person name="Detter C."/>
            <person name="Green L.D."/>
            <person name="Munk C.A."/>
            <person name="Rogers Y.C."/>
            <person name="Tapia R."/>
            <person name="Sims D.R."/>
            <person name="Smith L.A."/>
            <person name="Smith T.J."/>
            <person name="Sutton G."/>
            <person name="Brettin T."/>
        </authorList>
    </citation>
    <scope>NUCLEOTIDE SEQUENCE [LARGE SCALE GENOMIC DNA]</scope>
    <source>
        <strain evidence="8">E4 str. BoNT E BL5262</strain>
    </source>
</reference>
<feature type="domain" description="Peptidase S8/S53" evidence="6">
    <location>
        <begin position="439"/>
        <end position="563"/>
    </location>
</feature>
<dbReference type="PROSITE" id="PS51892">
    <property type="entry name" value="SUBTILASE"/>
    <property type="match status" value="1"/>
</dbReference>
<dbReference type="PANTHER" id="PTHR43806:SF11">
    <property type="entry name" value="CEREVISIN-RELATED"/>
    <property type="match status" value="1"/>
</dbReference>
<dbReference type="Gene3D" id="2.60.120.1290">
    <property type="match status" value="1"/>
</dbReference>
<dbReference type="GO" id="GO:0006508">
    <property type="term" value="P:proteolysis"/>
    <property type="evidence" value="ECO:0007669"/>
    <property type="project" value="UniProtKB-KW"/>
</dbReference>
<dbReference type="HOGENOM" id="CLU_025670_0_0_9"/>
<dbReference type="PROSITE" id="PS00137">
    <property type="entry name" value="SUBTILASE_HIS"/>
    <property type="match status" value="1"/>
</dbReference>
<evidence type="ECO:0000256" key="2">
    <source>
        <dbReference type="ARBA" id="ARBA00022670"/>
    </source>
</evidence>
<dbReference type="Proteomes" id="UP000003081">
    <property type="component" value="Unassembled WGS sequence"/>
</dbReference>
<feature type="active site" description="Charge relay system" evidence="5">
    <location>
        <position position="108"/>
    </location>
</feature>
<keyword evidence="4 5" id="KW-0720">Serine protease</keyword>
<protein>
    <submittedName>
        <fullName evidence="7">Peptidase family protein</fullName>
    </submittedName>
</protein>
<evidence type="ECO:0000313" key="7">
    <source>
        <dbReference type="EMBL" id="EEP54767.1"/>
    </source>
</evidence>
<dbReference type="InterPro" id="IPR036852">
    <property type="entry name" value="Peptidase_S8/S53_dom_sf"/>
</dbReference>
<dbReference type="InterPro" id="IPR017310">
    <property type="entry name" value="Pept_S8A_subtilisin_clostridia"/>
</dbReference>
<dbReference type="AlphaFoldDB" id="C4IGH3"/>
<dbReference type="Gene3D" id="3.40.50.200">
    <property type="entry name" value="Peptidase S8/S53 domain"/>
    <property type="match status" value="1"/>
</dbReference>